<dbReference type="SUPFAM" id="SSF48403">
    <property type="entry name" value="Ankyrin repeat"/>
    <property type="match status" value="1"/>
</dbReference>
<dbReference type="Pfam" id="PF16179">
    <property type="entry name" value="RHD_dimer"/>
    <property type="match status" value="1"/>
</dbReference>
<dbReference type="InterPro" id="IPR014756">
    <property type="entry name" value="Ig_E-set"/>
</dbReference>
<evidence type="ECO:0000259" key="3">
    <source>
        <dbReference type="PROSITE" id="PS50254"/>
    </source>
</evidence>
<evidence type="ECO:0000256" key="2">
    <source>
        <dbReference type="SAM" id="MobiDB-lite"/>
    </source>
</evidence>
<reference evidence="4" key="1">
    <citation type="submission" date="2021-04" db="EMBL/GenBank/DDBJ databases">
        <authorList>
            <consortium name="Wellcome Sanger Institute Data Sharing"/>
        </authorList>
    </citation>
    <scope>NUCLEOTIDE SEQUENCE [LARGE SCALE GENOMIC DNA]</scope>
</reference>
<dbReference type="SMART" id="SM00429">
    <property type="entry name" value="IPT"/>
    <property type="match status" value="1"/>
</dbReference>
<dbReference type="SUPFAM" id="SSF47986">
    <property type="entry name" value="DEATH domain"/>
    <property type="match status" value="1"/>
</dbReference>
<keyword evidence="1" id="KW-0040">ANK repeat</keyword>
<dbReference type="GO" id="GO:0000981">
    <property type="term" value="F:DNA-binding transcription factor activity, RNA polymerase II-specific"/>
    <property type="evidence" value="ECO:0007669"/>
    <property type="project" value="TreeGrafter"/>
</dbReference>
<feature type="repeat" description="ANK" evidence="1">
    <location>
        <begin position="594"/>
        <end position="626"/>
    </location>
</feature>
<evidence type="ECO:0000313" key="4">
    <source>
        <dbReference type="Ensembl" id="ENSENLP00000024029.1"/>
    </source>
</evidence>
<dbReference type="InterPro" id="IPR030492">
    <property type="entry name" value="RHD_CS"/>
</dbReference>
<dbReference type="GO" id="GO:0005737">
    <property type="term" value="C:cytoplasm"/>
    <property type="evidence" value="ECO:0007669"/>
    <property type="project" value="InterPro"/>
</dbReference>
<dbReference type="Pfam" id="PF12796">
    <property type="entry name" value="Ank_2"/>
    <property type="match status" value="2"/>
</dbReference>
<dbReference type="PRINTS" id="PR00057">
    <property type="entry name" value="NFKBTNSCPFCT"/>
</dbReference>
<dbReference type="PROSITE" id="PS50088">
    <property type="entry name" value="ANK_REPEAT"/>
    <property type="match status" value="3"/>
</dbReference>
<dbReference type="InterPro" id="IPR011539">
    <property type="entry name" value="RHD_DNA_bind_dom"/>
</dbReference>
<protein>
    <submittedName>
        <fullName evidence="4">Nuclear factor of kappa light polypeptide gene enhancer in B-cells 1</fullName>
    </submittedName>
</protein>
<dbReference type="InterPro" id="IPR002110">
    <property type="entry name" value="Ankyrin_rpt"/>
</dbReference>
<dbReference type="GO" id="GO:0035525">
    <property type="term" value="C:NF-kappaB p50/p65 complex"/>
    <property type="evidence" value="ECO:0007669"/>
    <property type="project" value="TreeGrafter"/>
</dbReference>
<reference evidence="4" key="2">
    <citation type="submission" date="2025-08" db="UniProtKB">
        <authorList>
            <consortium name="Ensembl"/>
        </authorList>
    </citation>
    <scope>IDENTIFICATION</scope>
</reference>
<dbReference type="Ensembl" id="ENSENLT00000024814.1">
    <property type="protein sequence ID" value="ENSENLP00000024029.1"/>
    <property type="gene ID" value="ENSENLG00000009361.1"/>
</dbReference>
<dbReference type="SUPFAM" id="SSF49417">
    <property type="entry name" value="p53-like transcription factors"/>
    <property type="match status" value="1"/>
</dbReference>
<dbReference type="InterPro" id="IPR008967">
    <property type="entry name" value="p53-like_TF_DNA-bd_sf"/>
</dbReference>
<dbReference type="FunFam" id="2.60.40.10:FF:000046">
    <property type="entry name" value="Nuclear factor NF-kappa-B p105 subunit"/>
    <property type="match status" value="1"/>
</dbReference>
<dbReference type="AlphaFoldDB" id="A0A665UXM2"/>
<dbReference type="InterPro" id="IPR037059">
    <property type="entry name" value="RHD_DNA_bind_dom_sf"/>
</dbReference>
<dbReference type="Gene3D" id="2.60.40.10">
    <property type="entry name" value="Immunoglobulins"/>
    <property type="match status" value="1"/>
</dbReference>
<dbReference type="InterPro" id="IPR013783">
    <property type="entry name" value="Ig-like_fold"/>
</dbReference>
<proteinExistence type="predicted"/>
<dbReference type="PROSITE" id="PS01204">
    <property type="entry name" value="REL_1"/>
    <property type="match status" value="1"/>
</dbReference>
<dbReference type="Gene3D" id="2.60.40.340">
    <property type="entry name" value="Rel homology domain (RHD), DNA-binding domain"/>
    <property type="match status" value="1"/>
</dbReference>
<feature type="repeat" description="ANK" evidence="1">
    <location>
        <begin position="525"/>
        <end position="557"/>
    </location>
</feature>
<dbReference type="InterPro" id="IPR011029">
    <property type="entry name" value="DEATH-like_dom_sf"/>
</dbReference>
<dbReference type="PROSITE" id="PS50254">
    <property type="entry name" value="REL_2"/>
    <property type="match status" value="1"/>
</dbReference>
<dbReference type="GO" id="GO:0007399">
    <property type="term" value="P:nervous system development"/>
    <property type="evidence" value="ECO:0007669"/>
    <property type="project" value="UniProtKB-ARBA"/>
</dbReference>
<dbReference type="InterPro" id="IPR002909">
    <property type="entry name" value="IPT_dom"/>
</dbReference>
<dbReference type="InterPro" id="IPR036770">
    <property type="entry name" value="Ankyrin_rpt-contain_sf"/>
</dbReference>
<dbReference type="PROSITE" id="PS50297">
    <property type="entry name" value="ANK_REP_REGION"/>
    <property type="match status" value="3"/>
</dbReference>
<dbReference type="Proteomes" id="UP000472264">
    <property type="component" value="Chromosome 10"/>
</dbReference>
<dbReference type="GO" id="GO:0000978">
    <property type="term" value="F:RNA polymerase II cis-regulatory region sequence-specific DNA binding"/>
    <property type="evidence" value="ECO:0007669"/>
    <property type="project" value="TreeGrafter"/>
</dbReference>
<dbReference type="SUPFAM" id="SSF81296">
    <property type="entry name" value="E set domains"/>
    <property type="match status" value="1"/>
</dbReference>
<sequence length="878" mass="94637">DQFRKQELTKDLLNVSFFSTADLKFLSLSDQEFCSFFERGFRFRYGCEGPSHGGLPGASSEKNRKTYPTIKVTLPVWFSRWNDEVLPVFQICNYQGPARVVVQLVTALTSIPQLHAHSLVGKQCDKGICIADLQPKDSSISFPNLGILHVTKKNVAKTLEERMIEAIRMGYNCGVSIHPDIDAIQGEVRVPRDLHEHHRSLISSAASVQAKEMDLSVVRLMFTAFLPDSDGGFSRRLEPIVSEPIYDSKAPNASNLKIVRMDRTAGCVTGGEEVYLLCDKVQKDDIQVRFYEEDDSGLTWEALGDFSPTDVHRQFAIVFKTPKYRDQNLQKPTSVFVQLKRKSDNETSEPKPFTYHPQIIDKEEVQRKRQKTLPNFHDFSGHGGGGGLYRGGGGPAAGGGPGSAGGGGGGGGGGAAGGGGGGGGGFPTGYSAGLRGGGTLTACSDAGEPSCHVTRQLEALFQYSVTGDSAYLLAPQRPLMDAQDEDGDTGLHLAVLHNQQEALKSLTQVVSALPGQEVLNMRNHLYQTPLHLAVITQQKEAVEALLLAGADPTLIDRHGNTALHLASQQEGGWMVQCLLQHKHMRQLLEHSNTAGLCAIHLAVLANQLSSLRELLEGGANVEAQERSCGRTALHLATETDNVSLAGCLLLEGNAKVDCCTFNGSTPLHIAAGRGSAKLTALLMAAGADPHKENFEPLFFREDCCEEEEEDEGYIPGTTPLSMATTTQVLELLNGKDYKPQSPLRVLSPPQGDLVSLDVEVKQDVCRALESEGCWESLSHSLGLGILNTAFRLSLSPAKTLLDSYEVSGGTVSDLLTGLRLVGDCRALSVLEEALQHSDETLLTNEETGDAPGARVQDLKVDVRIDSGVCDSGVELSTA</sequence>
<gene>
    <name evidence="4" type="primary">nfkb1</name>
</gene>
<feature type="region of interest" description="Disordered" evidence="2">
    <location>
        <begin position="374"/>
        <end position="415"/>
    </location>
</feature>
<accession>A0A665UXM2</accession>
<dbReference type="InterPro" id="IPR000451">
    <property type="entry name" value="NFkB/Dor"/>
</dbReference>
<organism evidence="4 5">
    <name type="scientific">Echeneis naucrates</name>
    <name type="common">Live sharksucker</name>
    <dbReference type="NCBI Taxonomy" id="173247"/>
    <lineage>
        <taxon>Eukaryota</taxon>
        <taxon>Metazoa</taxon>
        <taxon>Chordata</taxon>
        <taxon>Craniata</taxon>
        <taxon>Vertebrata</taxon>
        <taxon>Euteleostomi</taxon>
        <taxon>Actinopterygii</taxon>
        <taxon>Neopterygii</taxon>
        <taxon>Teleostei</taxon>
        <taxon>Neoteleostei</taxon>
        <taxon>Acanthomorphata</taxon>
        <taxon>Carangaria</taxon>
        <taxon>Carangiformes</taxon>
        <taxon>Echeneidae</taxon>
        <taxon>Echeneis</taxon>
    </lineage>
</organism>
<dbReference type="PANTHER" id="PTHR24169">
    <property type="entry name" value="NUCLEAR FACTOR NF-KAPPA-B PROTEIN"/>
    <property type="match status" value="1"/>
</dbReference>
<dbReference type="InterPro" id="IPR032397">
    <property type="entry name" value="RHD_dimer"/>
</dbReference>
<evidence type="ECO:0000256" key="1">
    <source>
        <dbReference type="PROSITE-ProRule" id="PRU00023"/>
    </source>
</evidence>
<dbReference type="CDD" id="cd01177">
    <property type="entry name" value="IPT_NFkappaB"/>
    <property type="match status" value="1"/>
</dbReference>
<dbReference type="InterPro" id="IPR033926">
    <property type="entry name" value="IPT_NFkappaB"/>
</dbReference>
<dbReference type="Pfam" id="PF00554">
    <property type="entry name" value="RHD_DNA_bind"/>
    <property type="match status" value="2"/>
</dbReference>
<feature type="repeat" description="ANK" evidence="1">
    <location>
        <begin position="662"/>
        <end position="694"/>
    </location>
</feature>
<dbReference type="SMART" id="SM00248">
    <property type="entry name" value="ANK"/>
    <property type="match status" value="6"/>
</dbReference>
<dbReference type="PANTHER" id="PTHR24169:SF9">
    <property type="entry name" value="NUCLEAR FACTOR NF-KAPPA-B P105 SUBUNIT"/>
    <property type="match status" value="1"/>
</dbReference>
<reference evidence="4" key="3">
    <citation type="submission" date="2025-09" db="UniProtKB">
        <authorList>
            <consortium name="Ensembl"/>
        </authorList>
    </citation>
    <scope>IDENTIFICATION</scope>
</reference>
<feature type="domain" description="RHD" evidence="3">
    <location>
        <begin position="38"/>
        <end position="252"/>
    </location>
</feature>
<evidence type="ECO:0000313" key="5">
    <source>
        <dbReference type="Proteomes" id="UP000472264"/>
    </source>
</evidence>
<feature type="compositionally biased region" description="Gly residues" evidence="2">
    <location>
        <begin position="381"/>
        <end position="415"/>
    </location>
</feature>
<name>A0A665UXM2_ECHNA</name>
<dbReference type="Gene3D" id="1.10.533.10">
    <property type="entry name" value="Death Domain, Fas"/>
    <property type="match status" value="1"/>
</dbReference>
<dbReference type="Gene3D" id="1.25.40.20">
    <property type="entry name" value="Ankyrin repeat-containing domain"/>
    <property type="match status" value="1"/>
</dbReference>
<keyword evidence="5" id="KW-1185">Reference proteome</keyword>